<dbReference type="Proteomes" id="UP000288805">
    <property type="component" value="Unassembled WGS sequence"/>
</dbReference>
<protein>
    <submittedName>
        <fullName evidence="2">Cytochrome b561 and DOMON domain-containing protein</fullName>
    </submittedName>
</protein>
<evidence type="ECO:0000313" key="2">
    <source>
        <dbReference type="EMBL" id="RVW51510.1"/>
    </source>
</evidence>
<dbReference type="PANTHER" id="PTHR23130:SF195">
    <property type="entry name" value="CYTOCHROME B561 AND DOMON DOMAIN-CONTAINING PROTEIN"/>
    <property type="match status" value="1"/>
</dbReference>
<dbReference type="PANTHER" id="PTHR23130">
    <property type="entry name" value="CYTOCHROME B561 AND DOMON DOMAIN-CONTAINING PROTEIN"/>
    <property type="match status" value="1"/>
</dbReference>
<dbReference type="Pfam" id="PF04526">
    <property type="entry name" value="DUF568"/>
    <property type="match status" value="1"/>
</dbReference>
<accession>A0A438EUX3</accession>
<evidence type="ECO:0000313" key="3">
    <source>
        <dbReference type="Proteomes" id="UP000288805"/>
    </source>
</evidence>
<dbReference type="AlphaFoldDB" id="A0A438EUX3"/>
<organism evidence="2 3">
    <name type="scientific">Vitis vinifera</name>
    <name type="common">Grape</name>
    <dbReference type="NCBI Taxonomy" id="29760"/>
    <lineage>
        <taxon>Eukaryota</taxon>
        <taxon>Viridiplantae</taxon>
        <taxon>Streptophyta</taxon>
        <taxon>Embryophyta</taxon>
        <taxon>Tracheophyta</taxon>
        <taxon>Spermatophyta</taxon>
        <taxon>Magnoliopsida</taxon>
        <taxon>eudicotyledons</taxon>
        <taxon>Gunneridae</taxon>
        <taxon>Pentapetalae</taxon>
        <taxon>rosids</taxon>
        <taxon>Vitales</taxon>
        <taxon>Vitaceae</taxon>
        <taxon>Viteae</taxon>
        <taxon>Vitis</taxon>
    </lineage>
</organism>
<feature type="domain" description="AIR12 DOMON" evidence="1">
    <location>
        <begin position="121"/>
        <end position="164"/>
    </location>
</feature>
<sequence>MLSSSSNLGPPSFGLHRIATGNMRLKRVQKYYGQAYGKSERNNEVQFVTHAWPCMVPRNCATHKFSNNELFQCRNDFPTMGSSLHRTHDTDGSLSIAFVSSPTEFESWISWAIIPTGSDRVGVQSLISFKQTDGSMTVKSYRLSHYQSVEQKNLTLGVPDMSAERFNK</sequence>
<proteinExistence type="predicted"/>
<gene>
    <name evidence="2" type="primary">VvCHDh000320_2</name>
    <name evidence="2" type="ORF">CK203_066575</name>
</gene>
<evidence type="ECO:0000259" key="1">
    <source>
        <dbReference type="Pfam" id="PF04526"/>
    </source>
</evidence>
<comment type="caution">
    <text evidence="2">The sequence shown here is derived from an EMBL/GenBank/DDBJ whole genome shotgun (WGS) entry which is preliminary data.</text>
</comment>
<name>A0A438EUX3_VITVI</name>
<dbReference type="EMBL" id="QGNW01001179">
    <property type="protein sequence ID" value="RVW51510.1"/>
    <property type="molecule type" value="Genomic_DNA"/>
</dbReference>
<reference evidence="2 3" key="1">
    <citation type="journal article" date="2018" name="PLoS Genet.">
        <title>Population sequencing reveals clonal diversity and ancestral inbreeding in the grapevine cultivar Chardonnay.</title>
        <authorList>
            <person name="Roach M.J."/>
            <person name="Johnson D.L."/>
            <person name="Bohlmann J."/>
            <person name="van Vuuren H.J."/>
            <person name="Jones S.J."/>
            <person name="Pretorius I.S."/>
            <person name="Schmidt S.A."/>
            <person name="Borneman A.R."/>
        </authorList>
    </citation>
    <scope>NUCLEOTIDE SEQUENCE [LARGE SCALE GENOMIC DNA]</scope>
    <source>
        <strain evidence="3">cv. Chardonnay</strain>
        <tissue evidence="2">Leaf</tissue>
    </source>
</reference>
<dbReference type="InterPro" id="IPR045265">
    <property type="entry name" value="AIR12_DOMON"/>
</dbReference>